<dbReference type="EMBL" id="JADOUF010000001">
    <property type="protein sequence ID" value="MBG6141768.1"/>
    <property type="molecule type" value="Genomic_DNA"/>
</dbReference>
<comment type="cofactor">
    <cofactor evidence="17">
        <name>Mg(2+)</name>
        <dbReference type="ChEBI" id="CHEBI:18420"/>
    </cofactor>
    <text evidence="17">Contains a di-nuclear catalytic Mg(2+) center.</text>
</comment>
<keyword evidence="11 17" id="KW-1133">Transmembrane helix</keyword>
<feature type="binding site" evidence="17">
    <location>
        <position position="69"/>
    </location>
    <ligand>
        <name>Mg(2+)</name>
        <dbReference type="ChEBI" id="CHEBI:18420"/>
        <label>1</label>
    </ligand>
</feature>
<evidence type="ECO:0000256" key="1">
    <source>
        <dbReference type="ARBA" id="ARBA00004651"/>
    </source>
</evidence>
<keyword evidence="17" id="KW-0443">Lipid metabolism</keyword>
<evidence type="ECO:0000256" key="10">
    <source>
        <dbReference type="ARBA" id="ARBA00022842"/>
    </source>
</evidence>
<keyword evidence="12 17" id="KW-0472">Membrane</keyword>
<evidence type="ECO:0000313" key="20">
    <source>
        <dbReference type="Proteomes" id="UP000622552"/>
    </source>
</evidence>
<keyword evidence="10 17" id="KW-0460">Magnesium</keyword>
<dbReference type="InterPro" id="IPR044268">
    <property type="entry name" value="PIP_synthase_PgsA1"/>
</dbReference>
<evidence type="ECO:0000256" key="5">
    <source>
        <dbReference type="ARBA" id="ARBA00011738"/>
    </source>
</evidence>
<dbReference type="UniPathway" id="UPA00220"/>
<evidence type="ECO:0000256" key="18">
    <source>
        <dbReference type="RuleBase" id="RU003750"/>
    </source>
</evidence>
<keyword evidence="17" id="KW-1208">Phospholipid metabolism</keyword>
<dbReference type="PROSITE" id="PS00379">
    <property type="entry name" value="CDP_ALCOHOL_P_TRANSF"/>
    <property type="match status" value="1"/>
</dbReference>
<dbReference type="EC" id="2.7.8.-" evidence="17"/>
<evidence type="ECO:0000256" key="11">
    <source>
        <dbReference type="ARBA" id="ARBA00022989"/>
    </source>
</evidence>
<organism evidence="19 20">
    <name type="scientific">Longispora fulva</name>
    <dbReference type="NCBI Taxonomy" id="619741"/>
    <lineage>
        <taxon>Bacteria</taxon>
        <taxon>Bacillati</taxon>
        <taxon>Actinomycetota</taxon>
        <taxon>Actinomycetes</taxon>
        <taxon>Micromonosporales</taxon>
        <taxon>Micromonosporaceae</taxon>
        <taxon>Longispora</taxon>
    </lineage>
</organism>
<feature type="binding site" evidence="17">
    <location>
        <position position="94"/>
    </location>
    <ligand>
        <name>Mg(2+)</name>
        <dbReference type="ChEBI" id="CHEBI:18420"/>
        <label>2</label>
    </ligand>
</feature>
<feature type="binding site" evidence="17">
    <location>
        <position position="83"/>
    </location>
    <ligand>
        <name>a CDP-1,2-diacyl-sn-glycerol</name>
        <dbReference type="ChEBI" id="CHEBI:58332"/>
    </ligand>
</feature>
<comment type="similarity">
    <text evidence="4 17 18">Belongs to the CDP-alcohol phosphatidyltransferase class-I family.</text>
</comment>
<dbReference type="InterPro" id="IPR048254">
    <property type="entry name" value="CDP_ALCOHOL_P_TRANSF_CS"/>
</dbReference>
<dbReference type="RefSeq" id="WP_197008147.1">
    <property type="nucleotide sequence ID" value="NZ_BONS01000013.1"/>
</dbReference>
<comment type="catalytic activity">
    <reaction evidence="13 17">
        <text>1,2-di-(9Z-octadecenoyl)-sn-glycero-3-cytidine-5'-diphosphate + 1D-myo-inositol 3-phosphate = 1,2-di-(9Z-octadecenoyl)-sn-glycero-3-phospho-(1D-myo-inositol-3-phosphate) + CMP + H(+)</text>
        <dbReference type="Rhea" id="RHEA:61216"/>
        <dbReference type="ChEBI" id="CHEBI:15378"/>
        <dbReference type="ChEBI" id="CHEBI:58401"/>
        <dbReference type="ChEBI" id="CHEBI:60377"/>
        <dbReference type="ChEBI" id="CHEBI:85356"/>
        <dbReference type="ChEBI" id="CHEBI:144472"/>
    </reaction>
</comment>
<evidence type="ECO:0000256" key="13">
    <source>
        <dbReference type="ARBA" id="ARBA00023935"/>
    </source>
</evidence>
<comment type="catalytic activity">
    <reaction evidence="16 17">
        <text>a CDP-1,2-diacyl-sn-glycerol + 1D-myo-inositol 3-phosphate = a 1,2-diacyl-sn-glycero-3-phospho-(1D-myo-inositol-3-phosphate) + CMP + H(+)</text>
        <dbReference type="Rhea" id="RHEA:60504"/>
        <dbReference type="ChEBI" id="CHEBI:15378"/>
        <dbReference type="ChEBI" id="CHEBI:58088"/>
        <dbReference type="ChEBI" id="CHEBI:58332"/>
        <dbReference type="ChEBI" id="CHEBI:58401"/>
        <dbReference type="ChEBI" id="CHEBI:60377"/>
    </reaction>
</comment>
<feature type="transmembrane region" description="Helical" evidence="17">
    <location>
        <begin position="155"/>
        <end position="172"/>
    </location>
</feature>
<feature type="active site" description="Proton acceptor" evidence="17">
    <location>
        <position position="94"/>
    </location>
</feature>
<protein>
    <recommendedName>
        <fullName evidence="14 17">Phosphatidylinositol phosphate synthase</fullName>
        <shortName evidence="17">PIP synthase</shortName>
        <ecNumber evidence="17">2.7.8.-</ecNumber>
    </recommendedName>
    <alternativeName>
        <fullName evidence="15 17">CDP-diacylglycerol--D-myo-inositol-3-phosphate 3-phosphatidyltransferase</fullName>
    </alternativeName>
</protein>
<sequence length="201" mass="20595">MAKLLSVFGRARLARVLDPVGSALVRAGISPNTVTVAGTLGVVIGCVGFVTRGHLLTGLVIVTLSCLTDLIDGAMARARGTASSFGAFLDSTMDRVADGAIFGALAFWLGTTGHPWPAAAALLALVLGQVVSYAKARAEGLGMTCNVGIAERPERLILIGIGGLLAGLGVPYGLDAVLWLLVALSAVTVWQRVAHVHKQAS</sequence>
<evidence type="ECO:0000256" key="8">
    <source>
        <dbReference type="ARBA" id="ARBA00022692"/>
    </source>
</evidence>
<feature type="transmembrane region" description="Helical" evidence="17">
    <location>
        <begin position="53"/>
        <end position="71"/>
    </location>
</feature>
<keyword evidence="8 17" id="KW-0812">Transmembrane</keyword>
<comment type="caution">
    <text evidence="17">Lacks conserved residue(s) required for the propagation of feature annotation.</text>
</comment>
<evidence type="ECO:0000256" key="2">
    <source>
        <dbReference type="ARBA" id="ARBA00004805"/>
    </source>
</evidence>
<comment type="caution">
    <text evidence="19">The sequence shown here is derived from an EMBL/GenBank/DDBJ whole genome shotgun (WGS) entry which is preliminary data.</text>
</comment>
<feature type="binding site" evidence="17">
    <location>
        <begin position="32"/>
        <end position="35"/>
    </location>
    <ligand>
        <name>a CDP-1,2-diacyl-sn-glycerol</name>
        <dbReference type="ChEBI" id="CHEBI:58332"/>
    </ligand>
</feature>
<dbReference type="GO" id="GO:0005886">
    <property type="term" value="C:plasma membrane"/>
    <property type="evidence" value="ECO:0007669"/>
    <property type="project" value="UniProtKB-SubCell"/>
</dbReference>
<evidence type="ECO:0000256" key="14">
    <source>
        <dbReference type="ARBA" id="ARBA00024082"/>
    </source>
</evidence>
<comment type="subunit">
    <text evidence="5 17">Homodimer.</text>
</comment>
<comment type="subcellular location">
    <subcellularLocation>
        <location evidence="1 17">Cell membrane</location>
        <topology evidence="1 17">Multi-pass membrane protein</topology>
    </subcellularLocation>
</comment>
<proteinExistence type="inferred from homology"/>
<dbReference type="GO" id="GO:0016780">
    <property type="term" value="F:phosphotransferase activity, for other substituted phosphate groups"/>
    <property type="evidence" value="ECO:0007669"/>
    <property type="project" value="UniProtKB-UniRule"/>
</dbReference>
<name>A0A8J7GJZ6_9ACTN</name>
<keyword evidence="17" id="KW-0594">Phospholipid biosynthesis</keyword>
<keyword evidence="7 17" id="KW-0808">Transferase</keyword>
<feature type="binding site" evidence="17">
    <location>
        <position position="77"/>
    </location>
    <ligand>
        <name>a CDP-1,2-diacyl-sn-glycerol</name>
        <dbReference type="ChEBI" id="CHEBI:58332"/>
    </ligand>
</feature>
<dbReference type="HAMAP" id="MF_02241">
    <property type="entry name" value="PIP_synthase"/>
    <property type="match status" value="1"/>
</dbReference>
<feature type="binding site" evidence="17">
    <location>
        <position position="90"/>
    </location>
    <ligand>
        <name>Mg(2+)</name>
        <dbReference type="ChEBI" id="CHEBI:18420"/>
        <label>2</label>
    </ligand>
</feature>
<keyword evidence="9 17" id="KW-0479">Metal-binding</keyword>
<gene>
    <name evidence="19" type="ORF">IW245_007962</name>
</gene>
<evidence type="ECO:0000256" key="6">
    <source>
        <dbReference type="ARBA" id="ARBA00022475"/>
    </source>
</evidence>
<dbReference type="Gene3D" id="1.20.120.1760">
    <property type="match status" value="1"/>
</dbReference>
<evidence type="ECO:0000256" key="3">
    <source>
        <dbReference type="ARBA" id="ARBA00005189"/>
    </source>
</evidence>
<dbReference type="InterPro" id="IPR000462">
    <property type="entry name" value="CDP-OH_P_trans"/>
</dbReference>
<dbReference type="AlphaFoldDB" id="A0A8J7GJZ6"/>
<dbReference type="NCBIfam" id="NF045883">
    <property type="entry name" value="PIPSynth"/>
    <property type="match status" value="1"/>
</dbReference>
<dbReference type="InterPro" id="IPR043130">
    <property type="entry name" value="CDP-OH_PTrfase_TM_dom"/>
</dbReference>
<feature type="binding site" evidence="17">
    <location>
        <position position="90"/>
    </location>
    <ligand>
        <name>Mg(2+)</name>
        <dbReference type="ChEBI" id="CHEBI:18420"/>
        <label>1</label>
    </ligand>
</feature>
<evidence type="ECO:0000256" key="15">
    <source>
        <dbReference type="ARBA" id="ARBA00033137"/>
    </source>
</evidence>
<evidence type="ECO:0000256" key="4">
    <source>
        <dbReference type="ARBA" id="ARBA00010441"/>
    </source>
</evidence>
<comment type="pathway">
    <text evidence="2 17">Phospholipid metabolism; phosphatidylinositol phosphate biosynthesis.</text>
</comment>
<feature type="transmembrane region" description="Helical" evidence="17">
    <location>
        <begin position="116"/>
        <end position="134"/>
    </location>
</feature>
<evidence type="ECO:0000256" key="9">
    <source>
        <dbReference type="ARBA" id="ARBA00022723"/>
    </source>
</evidence>
<comment type="pathway">
    <text evidence="3">Lipid metabolism.</text>
</comment>
<evidence type="ECO:0000256" key="17">
    <source>
        <dbReference type="HAMAP-Rule" id="MF_02241"/>
    </source>
</evidence>
<evidence type="ECO:0000256" key="7">
    <source>
        <dbReference type="ARBA" id="ARBA00022679"/>
    </source>
</evidence>
<accession>A0A8J7GJZ6</accession>
<feature type="binding site" evidence="17">
    <location>
        <position position="73"/>
    </location>
    <ligand>
        <name>a CDP-1,2-diacyl-sn-glycerol</name>
        <dbReference type="ChEBI" id="CHEBI:58332"/>
    </ligand>
</feature>
<feature type="binding site" evidence="17">
    <location>
        <position position="69"/>
    </location>
    <ligand>
        <name>Mg(2+)</name>
        <dbReference type="ChEBI" id="CHEBI:18420"/>
        <label>2</label>
    </ligand>
</feature>
<dbReference type="GO" id="GO:0008654">
    <property type="term" value="P:phospholipid biosynthetic process"/>
    <property type="evidence" value="ECO:0007669"/>
    <property type="project" value="UniProtKB-UniRule"/>
</dbReference>
<evidence type="ECO:0000256" key="16">
    <source>
        <dbReference type="ARBA" id="ARBA00048865"/>
    </source>
</evidence>
<dbReference type="Pfam" id="PF01066">
    <property type="entry name" value="CDP-OH_P_transf"/>
    <property type="match status" value="1"/>
</dbReference>
<dbReference type="GO" id="GO:0000287">
    <property type="term" value="F:magnesium ion binding"/>
    <property type="evidence" value="ECO:0007669"/>
    <property type="project" value="UniProtKB-UniRule"/>
</dbReference>
<keyword evidence="17" id="KW-0444">Lipid biosynthesis</keyword>
<keyword evidence="6 17" id="KW-1003">Cell membrane</keyword>
<comment type="function">
    <text evidence="17">Catalyzes the conjugation of the 1'-hydroxyl group of D-myo-inositol-3-phosphate (also named L-myo-inositol-1-phosphate) with a lipid tail of cytidine diphosphate diacylglycerol (CDP-DAG), forming phosphatidylinositol phosphate (PIP) and CMP. PIP is a precursor of phosphatidylinositol (PI) which is an essential lipid required for cell wall formation.</text>
</comment>
<evidence type="ECO:0000256" key="12">
    <source>
        <dbReference type="ARBA" id="ARBA00023136"/>
    </source>
</evidence>
<dbReference type="Proteomes" id="UP000622552">
    <property type="component" value="Unassembled WGS sequence"/>
</dbReference>
<feature type="binding site" evidence="17">
    <location>
        <position position="72"/>
    </location>
    <ligand>
        <name>Mg(2+)</name>
        <dbReference type="ChEBI" id="CHEBI:18420"/>
        <label>1</label>
    </ligand>
</feature>
<evidence type="ECO:0000313" key="19">
    <source>
        <dbReference type="EMBL" id="MBG6141768.1"/>
    </source>
</evidence>
<keyword evidence="20" id="KW-1185">Reference proteome</keyword>
<reference evidence="19" key="1">
    <citation type="submission" date="2020-11" db="EMBL/GenBank/DDBJ databases">
        <title>Sequencing the genomes of 1000 actinobacteria strains.</title>
        <authorList>
            <person name="Klenk H.-P."/>
        </authorList>
    </citation>
    <scope>NUCLEOTIDE SEQUENCE</scope>
    <source>
        <strain evidence="19">DSM 45356</strain>
    </source>
</reference>